<keyword evidence="3" id="KW-0964">Secreted</keyword>
<evidence type="ECO:0000256" key="3">
    <source>
        <dbReference type="ARBA" id="ARBA00022525"/>
    </source>
</evidence>
<evidence type="ECO:0000256" key="4">
    <source>
        <dbReference type="ARBA" id="ARBA00022729"/>
    </source>
</evidence>
<dbReference type="InterPro" id="IPR010345">
    <property type="entry name" value="IL-17_fam"/>
</dbReference>
<name>A0A914ZCJ3_9BILA</name>
<dbReference type="WBParaSite" id="PSU_v2.g9646.t1">
    <property type="protein sequence ID" value="PSU_v2.g9646.t1"/>
    <property type="gene ID" value="PSU_v2.g9646"/>
</dbReference>
<dbReference type="SUPFAM" id="SSF57501">
    <property type="entry name" value="Cystine-knot cytokines"/>
    <property type="match status" value="1"/>
</dbReference>
<comment type="subcellular location">
    <subcellularLocation>
        <location evidence="1">Secreted</location>
    </subcellularLocation>
</comment>
<dbReference type="GO" id="GO:0005576">
    <property type="term" value="C:extracellular region"/>
    <property type="evidence" value="ECO:0007669"/>
    <property type="project" value="UniProtKB-SubCell"/>
</dbReference>
<keyword evidence="6" id="KW-1185">Reference proteome</keyword>
<dbReference type="GO" id="GO:0005125">
    <property type="term" value="F:cytokine activity"/>
    <property type="evidence" value="ECO:0007669"/>
    <property type="project" value="InterPro"/>
</dbReference>
<dbReference type="Gene3D" id="2.10.90.10">
    <property type="entry name" value="Cystine-knot cytokines"/>
    <property type="match status" value="1"/>
</dbReference>
<dbReference type="AlphaFoldDB" id="A0A914ZCJ3"/>
<feature type="transmembrane region" description="Helical" evidence="5">
    <location>
        <begin position="12"/>
        <end position="31"/>
    </location>
</feature>
<keyword evidence="5" id="KW-1133">Transmembrane helix</keyword>
<evidence type="ECO:0000313" key="6">
    <source>
        <dbReference type="Proteomes" id="UP000887577"/>
    </source>
</evidence>
<dbReference type="InterPro" id="IPR029034">
    <property type="entry name" value="Cystine-knot_cytokine"/>
</dbReference>
<protein>
    <submittedName>
        <fullName evidence="7">Uncharacterized protein</fullName>
    </submittedName>
</protein>
<dbReference type="Proteomes" id="UP000887577">
    <property type="component" value="Unplaced"/>
</dbReference>
<evidence type="ECO:0000256" key="2">
    <source>
        <dbReference type="ARBA" id="ARBA00007236"/>
    </source>
</evidence>
<keyword evidence="4" id="KW-0732">Signal</keyword>
<evidence type="ECO:0000256" key="5">
    <source>
        <dbReference type="SAM" id="Phobius"/>
    </source>
</evidence>
<organism evidence="6 7">
    <name type="scientific">Panagrolaimus superbus</name>
    <dbReference type="NCBI Taxonomy" id="310955"/>
    <lineage>
        <taxon>Eukaryota</taxon>
        <taxon>Metazoa</taxon>
        <taxon>Ecdysozoa</taxon>
        <taxon>Nematoda</taxon>
        <taxon>Chromadorea</taxon>
        <taxon>Rhabditida</taxon>
        <taxon>Tylenchina</taxon>
        <taxon>Panagrolaimomorpha</taxon>
        <taxon>Panagrolaimoidea</taxon>
        <taxon>Panagrolaimidae</taxon>
        <taxon>Panagrolaimus</taxon>
    </lineage>
</organism>
<evidence type="ECO:0000313" key="7">
    <source>
        <dbReference type="WBParaSite" id="PSU_v2.g9646.t1"/>
    </source>
</evidence>
<evidence type="ECO:0000256" key="1">
    <source>
        <dbReference type="ARBA" id="ARBA00004613"/>
    </source>
</evidence>
<reference evidence="7" key="1">
    <citation type="submission" date="2022-11" db="UniProtKB">
        <authorList>
            <consortium name="WormBaseParasite"/>
        </authorList>
    </citation>
    <scope>IDENTIFICATION</scope>
</reference>
<sequence>MFCQKSLSLCHFYISIKVIVFILNFSIFINLSHSQPQLLRNYQRNDLIWFYQTRTRRAELDCAAKVHGNPEVVNTVVDIFTSTKKSAPILNYLNNVDQEFKEVYEDCGTEDYFQEPKADVMADMAQADRALCPFTTYLDVDPQRIPKSITKVKCLCNRPKKGKFDDENTNTVTCEKVFYEMTVLKFSESCGSYKEETEKLVLACIPVFGSHRTIDSNLSKAKVETAAIQV</sequence>
<accession>A0A914ZCJ3</accession>
<proteinExistence type="inferred from homology"/>
<dbReference type="Pfam" id="PF06083">
    <property type="entry name" value="IL17"/>
    <property type="match status" value="1"/>
</dbReference>
<keyword evidence="5" id="KW-0812">Transmembrane</keyword>
<keyword evidence="5" id="KW-0472">Membrane</keyword>
<comment type="similarity">
    <text evidence="2">Belongs to the IL-17 family.</text>
</comment>